<evidence type="ECO:0000259" key="4">
    <source>
        <dbReference type="Pfam" id="PF15915"/>
    </source>
</evidence>
<keyword evidence="6" id="KW-1185">Reference proteome</keyword>
<dbReference type="RefSeq" id="WP_284030656.1">
    <property type="nucleotide sequence ID" value="NZ_CP126154.1"/>
</dbReference>
<gene>
    <name evidence="5" type="ORF">ACFQL9_14225</name>
</gene>
<dbReference type="InterPro" id="IPR007050">
    <property type="entry name" value="HTH_bacterioopsin"/>
</dbReference>
<evidence type="ECO:0000256" key="2">
    <source>
        <dbReference type="ARBA" id="ARBA00023163"/>
    </source>
</evidence>
<organism evidence="5 6">
    <name type="scientific">Halobaculum lipolyticum</name>
    <dbReference type="NCBI Taxonomy" id="3032001"/>
    <lineage>
        <taxon>Archaea</taxon>
        <taxon>Methanobacteriati</taxon>
        <taxon>Methanobacteriota</taxon>
        <taxon>Stenosarchaea group</taxon>
        <taxon>Halobacteria</taxon>
        <taxon>Halobacteriales</taxon>
        <taxon>Haloferacaceae</taxon>
        <taxon>Halobaculum</taxon>
    </lineage>
</organism>
<feature type="domain" description="HTH bat-type" evidence="3">
    <location>
        <begin position="157"/>
        <end position="204"/>
    </location>
</feature>
<evidence type="ECO:0000313" key="5">
    <source>
        <dbReference type="EMBL" id="MFC7070804.1"/>
    </source>
</evidence>
<comment type="caution">
    <text evidence="5">The sequence shown here is derived from an EMBL/GenBank/DDBJ whole genome shotgun (WGS) entry which is preliminary data.</text>
</comment>
<evidence type="ECO:0000256" key="1">
    <source>
        <dbReference type="ARBA" id="ARBA00023015"/>
    </source>
</evidence>
<protein>
    <submittedName>
        <fullName evidence="5">Helix-turn-helix domain-containing protein</fullName>
    </submittedName>
</protein>
<keyword evidence="1" id="KW-0805">Transcription regulation</keyword>
<dbReference type="AlphaFoldDB" id="A0ABD5WFR2"/>
<dbReference type="PANTHER" id="PTHR34236:SF1">
    <property type="entry name" value="DIMETHYL SULFOXIDE REDUCTASE TRANSCRIPTIONAL ACTIVATOR"/>
    <property type="match status" value="1"/>
</dbReference>
<evidence type="ECO:0000313" key="6">
    <source>
        <dbReference type="Proteomes" id="UP001596461"/>
    </source>
</evidence>
<dbReference type="GeneID" id="81125497"/>
<dbReference type="Proteomes" id="UP001596461">
    <property type="component" value="Unassembled WGS sequence"/>
</dbReference>
<proteinExistence type="predicted"/>
<dbReference type="PANTHER" id="PTHR34236">
    <property type="entry name" value="DIMETHYL SULFOXIDE REDUCTASE TRANSCRIPTIONAL ACTIVATOR"/>
    <property type="match status" value="1"/>
</dbReference>
<feature type="domain" description="Bacterioopsin transcriptional activator GAF and HTH associated" evidence="4">
    <location>
        <begin position="19"/>
        <end position="143"/>
    </location>
</feature>
<dbReference type="EMBL" id="JBHTAH010000014">
    <property type="protein sequence ID" value="MFC7070804.1"/>
    <property type="molecule type" value="Genomic_DNA"/>
</dbReference>
<accession>A0ABD5WFR2</accession>
<dbReference type="InterPro" id="IPR031803">
    <property type="entry name" value="BAT_GAF/HTH-assoc"/>
</dbReference>
<keyword evidence="2" id="KW-0804">Transcription</keyword>
<name>A0ABD5WFR2_9EURY</name>
<reference evidence="5 6" key="1">
    <citation type="journal article" date="2019" name="Int. J. Syst. Evol. Microbiol.">
        <title>The Global Catalogue of Microorganisms (GCM) 10K type strain sequencing project: providing services to taxonomists for standard genome sequencing and annotation.</title>
        <authorList>
            <consortium name="The Broad Institute Genomics Platform"/>
            <consortium name="The Broad Institute Genome Sequencing Center for Infectious Disease"/>
            <person name="Wu L."/>
            <person name="Ma J."/>
        </authorList>
    </citation>
    <scope>NUCLEOTIDE SEQUENCE [LARGE SCALE GENOMIC DNA]</scope>
    <source>
        <strain evidence="5 6">DT31</strain>
    </source>
</reference>
<dbReference type="Pfam" id="PF15915">
    <property type="entry name" value="BAT"/>
    <property type="match status" value="1"/>
</dbReference>
<evidence type="ECO:0000259" key="3">
    <source>
        <dbReference type="Pfam" id="PF04967"/>
    </source>
</evidence>
<sequence length="216" mass="23786">MSLVAEFRLVHPDIPTIAPLERTDGMELTAEHVVADDPGSPIVFFWADGERFDAFEAGLDDAPQIADWERIEALDGRRLYRVDVDGDESVVIYPTDLAVGASRLGFSATADGLGVRTRFPDREAMERYFRRCREQGIEVSLERLCGGDRDDDFVAVSEKQREALRVAAESGYFAVPRETDLGALAEELDISTQSASERLRRGTAALVGEAFGVDDA</sequence>
<dbReference type="Pfam" id="PF04967">
    <property type="entry name" value="HTH_10"/>
    <property type="match status" value="1"/>
</dbReference>